<protein>
    <recommendedName>
        <fullName evidence="5">Transmembrane protein</fullName>
    </recommendedName>
</protein>
<comment type="caution">
    <text evidence="3">The sequence shown here is derived from an EMBL/GenBank/DDBJ whole genome shotgun (WGS) entry which is preliminary data.</text>
</comment>
<dbReference type="Proteomes" id="UP000821866">
    <property type="component" value="Chromosome 9"/>
</dbReference>
<keyword evidence="2" id="KW-1133">Transmembrane helix</keyword>
<sequence length="245" mass="27352">MSHVWVLNMKTDEAKKTFLDAGLLSVKDRPCLVVDPGRQEVRLKLHSVAFDVDIETVRRAFWEHNEVKKVISDKKAFRRIAYPIRYVSGVARHWWSGQKGRRCACVAGTLNTFVAAAVCAVALVVALLGMSRWTVLVPTPVQQVKQQMSPHTELLGNEKEVERATASEAAVEASHAVATSEREMERPKQDTDENMVMGTRTQRRSSWTETQHKPEPVIGPDATLDIDTVEITPVKRRLNEGGAAS</sequence>
<proteinExistence type="predicted"/>
<evidence type="ECO:0008006" key="5">
    <source>
        <dbReference type="Google" id="ProtNLM"/>
    </source>
</evidence>
<keyword evidence="4" id="KW-1185">Reference proteome</keyword>
<gene>
    <name evidence="3" type="ORF">HPB51_010315</name>
</gene>
<dbReference type="AlphaFoldDB" id="A0A9J6D4Z7"/>
<reference evidence="3" key="1">
    <citation type="journal article" date="2020" name="Cell">
        <title>Large-Scale Comparative Analyses of Tick Genomes Elucidate Their Genetic Diversity and Vector Capacities.</title>
        <authorList>
            <consortium name="Tick Genome and Microbiome Consortium (TIGMIC)"/>
            <person name="Jia N."/>
            <person name="Wang J."/>
            <person name="Shi W."/>
            <person name="Du L."/>
            <person name="Sun Y."/>
            <person name="Zhan W."/>
            <person name="Jiang J.F."/>
            <person name="Wang Q."/>
            <person name="Zhang B."/>
            <person name="Ji P."/>
            <person name="Bell-Sakyi L."/>
            <person name="Cui X.M."/>
            <person name="Yuan T.T."/>
            <person name="Jiang B.G."/>
            <person name="Yang W.F."/>
            <person name="Lam T.T."/>
            <person name="Chang Q.C."/>
            <person name="Ding S.J."/>
            <person name="Wang X.J."/>
            <person name="Zhu J.G."/>
            <person name="Ruan X.D."/>
            <person name="Zhao L."/>
            <person name="Wei J.T."/>
            <person name="Ye R.Z."/>
            <person name="Que T.C."/>
            <person name="Du C.H."/>
            <person name="Zhou Y.H."/>
            <person name="Cheng J.X."/>
            <person name="Dai P.F."/>
            <person name="Guo W.B."/>
            <person name="Han X.H."/>
            <person name="Huang E.J."/>
            <person name="Li L.F."/>
            <person name="Wei W."/>
            <person name="Gao Y.C."/>
            <person name="Liu J.Z."/>
            <person name="Shao H.Z."/>
            <person name="Wang X."/>
            <person name="Wang C.C."/>
            <person name="Yang T.C."/>
            <person name="Huo Q.B."/>
            <person name="Li W."/>
            <person name="Chen H.Y."/>
            <person name="Chen S.E."/>
            <person name="Zhou L.G."/>
            <person name="Ni X.B."/>
            <person name="Tian J.H."/>
            <person name="Sheng Y."/>
            <person name="Liu T."/>
            <person name="Pan Y.S."/>
            <person name="Xia L.Y."/>
            <person name="Li J."/>
            <person name="Zhao F."/>
            <person name="Cao W.C."/>
        </authorList>
    </citation>
    <scope>NUCLEOTIDE SEQUENCE</scope>
    <source>
        <strain evidence="3">Rmic-2018</strain>
    </source>
</reference>
<evidence type="ECO:0000313" key="4">
    <source>
        <dbReference type="Proteomes" id="UP000821866"/>
    </source>
</evidence>
<accession>A0A9J6D4Z7</accession>
<evidence type="ECO:0000313" key="3">
    <source>
        <dbReference type="EMBL" id="KAH8009117.1"/>
    </source>
</evidence>
<evidence type="ECO:0000256" key="1">
    <source>
        <dbReference type="SAM" id="MobiDB-lite"/>
    </source>
</evidence>
<dbReference type="EMBL" id="JABSTU010000011">
    <property type="protein sequence ID" value="KAH8009117.1"/>
    <property type="molecule type" value="Genomic_DNA"/>
</dbReference>
<organism evidence="3 4">
    <name type="scientific">Rhipicephalus microplus</name>
    <name type="common">Cattle tick</name>
    <name type="synonym">Boophilus microplus</name>
    <dbReference type="NCBI Taxonomy" id="6941"/>
    <lineage>
        <taxon>Eukaryota</taxon>
        <taxon>Metazoa</taxon>
        <taxon>Ecdysozoa</taxon>
        <taxon>Arthropoda</taxon>
        <taxon>Chelicerata</taxon>
        <taxon>Arachnida</taxon>
        <taxon>Acari</taxon>
        <taxon>Parasitiformes</taxon>
        <taxon>Ixodida</taxon>
        <taxon>Ixodoidea</taxon>
        <taxon>Ixodidae</taxon>
        <taxon>Rhipicephalinae</taxon>
        <taxon>Rhipicephalus</taxon>
        <taxon>Boophilus</taxon>
    </lineage>
</organism>
<reference evidence="3" key="2">
    <citation type="submission" date="2021-09" db="EMBL/GenBank/DDBJ databases">
        <authorList>
            <person name="Jia N."/>
            <person name="Wang J."/>
            <person name="Shi W."/>
            <person name="Du L."/>
            <person name="Sun Y."/>
            <person name="Zhan W."/>
            <person name="Jiang J."/>
            <person name="Wang Q."/>
            <person name="Zhang B."/>
            <person name="Ji P."/>
            <person name="Sakyi L.B."/>
            <person name="Cui X."/>
            <person name="Yuan T."/>
            <person name="Jiang B."/>
            <person name="Yang W."/>
            <person name="Lam T.T.-Y."/>
            <person name="Chang Q."/>
            <person name="Ding S."/>
            <person name="Wang X."/>
            <person name="Zhu J."/>
            <person name="Ruan X."/>
            <person name="Zhao L."/>
            <person name="Wei J."/>
            <person name="Que T."/>
            <person name="Du C."/>
            <person name="Cheng J."/>
            <person name="Dai P."/>
            <person name="Han X."/>
            <person name="Huang E."/>
            <person name="Gao Y."/>
            <person name="Liu J."/>
            <person name="Shao H."/>
            <person name="Ye R."/>
            <person name="Li L."/>
            <person name="Wei W."/>
            <person name="Wang X."/>
            <person name="Wang C."/>
            <person name="Huo Q."/>
            <person name="Li W."/>
            <person name="Guo W."/>
            <person name="Chen H."/>
            <person name="Chen S."/>
            <person name="Zhou L."/>
            <person name="Zhou L."/>
            <person name="Ni X."/>
            <person name="Tian J."/>
            <person name="Zhou Y."/>
            <person name="Sheng Y."/>
            <person name="Liu T."/>
            <person name="Pan Y."/>
            <person name="Xia L."/>
            <person name="Li J."/>
            <person name="Zhao F."/>
            <person name="Cao W."/>
        </authorList>
    </citation>
    <scope>NUCLEOTIDE SEQUENCE</scope>
    <source>
        <strain evidence="3">Rmic-2018</strain>
        <tissue evidence="3">Larvae</tissue>
    </source>
</reference>
<name>A0A9J6D4Z7_RHIMP</name>
<keyword evidence="2" id="KW-0812">Transmembrane</keyword>
<feature type="region of interest" description="Disordered" evidence="1">
    <location>
        <begin position="172"/>
        <end position="225"/>
    </location>
</feature>
<evidence type="ECO:0000256" key="2">
    <source>
        <dbReference type="SAM" id="Phobius"/>
    </source>
</evidence>
<keyword evidence="2" id="KW-0472">Membrane</keyword>
<feature type="compositionally biased region" description="Basic and acidic residues" evidence="1">
    <location>
        <begin position="180"/>
        <end position="191"/>
    </location>
</feature>
<feature type="transmembrane region" description="Helical" evidence="2">
    <location>
        <begin position="103"/>
        <end position="130"/>
    </location>
</feature>